<feature type="transmembrane region" description="Helical" evidence="2">
    <location>
        <begin position="156"/>
        <end position="180"/>
    </location>
</feature>
<feature type="transmembrane region" description="Helical" evidence="2">
    <location>
        <begin position="118"/>
        <end position="144"/>
    </location>
</feature>
<name>A0AAW0A0C7_9AGAR</name>
<reference evidence="4 5" key="1">
    <citation type="journal article" date="2024" name="J Genomics">
        <title>Draft genome sequencing and assembly of Favolaschia claudopus CIRM-BRFM 2984 isolated from oak limbs.</title>
        <authorList>
            <person name="Navarro D."/>
            <person name="Drula E."/>
            <person name="Chaduli D."/>
            <person name="Cazenave R."/>
            <person name="Ahrendt S."/>
            <person name="Wang J."/>
            <person name="Lipzen A."/>
            <person name="Daum C."/>
            <person name="Barry K."/>
            <person name="Grigoriev I.V."/>
            <person name="Favel A."/>
            <person name="Rosso M.N."/>
            <person name="Martin F."/>
        </authorList>
    </citation>
    <scope>NUCLEOTIDE SEQUENCE [LARGE SCALE GENOMIC DNA]</scope>
    <source>
        <strain evidence="4 5">CIRM-BRFM 2984</strain>
    </source>
</reference>
<sequence length="346" mass="38313">MPGPPSPQLVFGPFLIGLILSTATYGVRALLMFQYYQKYRNDNSRIRYFILYLFLANTANLVFEIAIVYEPLIVRYGTQRASIVSPLLLPGDAVSVVAISTPVQMFTAWRIRVITGSIVLPLIISFLSVASFAGGLGVTIFVSIRNEFHQFQSFSSVIIVWLVASAVCDVLITIVLTYSLTTRKTGFSAVDGQINRIIRLTVQTGAITAVAALADLILFLVFPTTSLNFIPDFPLSKLYTISLLSTLNARTRGRSEDVDERLPNALFNDSTAQKSITTATHNSMLPSRRHENVHIYPNSYQSPKSMLVGSGERSFVVQTMGDEEDQKRSDSHSIYPPSHSHEARPI</sequence>
<evidence type="ECO:0000259" key="3">
    <source>
        <dbReference type="Pfam" id="PF20152"/>
    </source>
</evidence>
<keyword evidence="2" id="KW-1133">Transmembrane helix</keyword>
<dbReference type="InterPro" id="IPR045339">
    <property type="entry name" value="DUF6534"/>
</dbReference>
<dbReference type="PANTHER" id="PTHR40465">
    <property type="entry name" value="CHROMOSOME 1, WHOLE GENOME SHOTGUN SEQUENCE"/>
    <property type="match status" value="1"/>
</dbReference>
<feature type="transmembrane region" description="Helical" evidence="2">
    <location>
        <begin position="200"/>
        <end position="222"/>
    </location>
</feature>
<gene>
    <name evidence="4" type="ORF">R3P38DRAFT_1948930</name>
</gene>
<dbReference type="Pfam" id="PF20152">
    <property type="entry name" value="DUF6534"/>
    <property type="match status" value="1"/>
</dbReference>
<keyword evidence="5" id="KW-1185">Reference proteome</keyword>
<feature type="domain" description="DUF6534" evidence="3">
    <location>
        <begin position="165"/>
        <end position="251"/>
    </location>
</feature>
<keyword evidence="2" id="KW-0812">Transmembrane</keyword>
<protein>
    <recommendedName>
        <fullName evidence="3">DUF6534 domain-containing protein</fullName>
    </recommendedName>
</protein>
<evidence type="ECO:0000256" key="1">
    <source>
        <dbReference type="SAM" id="MobiDB-lite"/>
    </source>
</evidence>
<organism evidence="4 5">
    <name type="scientific">Favolaschia claudopus</name>
    <dbReference type="NCBI Taxonomy" id="2862362"/>
    <lineage>
        <taxon>Eukaryota</taxon>
        <taxon>Fungi</taxon>
        <taxon>Dikarya</taxon>
        <taxon>Basidiomycota</taxon>
        <taxon>Agaricomycotina</taxon>
        <taxon>Agaricomycetes</taxon>
        <taxon>Agaricomycetidae</taxon>
        <taxon>Agaricales</taxon>
        <taxon>Marasmiineae</taxon>
        <taxon>Mycenaceae</taxon>
        <taxon>Favolaschia</taxon>
    </lineage>
</organism>
<proteinExistence type="predicted"/>
<accession>A0AAW0A0C7</accession>
<dbReference type="Proteomes" id="UP001362999">
    <property type="component" value="Unassembled WGS sequence"/>
</dbReference>
<feature type="transmembrane region" description="Helical" evidence="2">
    <location>
        <begin position="12"/>
        <end position="36"/>
    </location>
</feature>
<feature type="transmembrane region" description="Helical" evidence="2">
    <location>
        <begin position="48"/>
        <end position="69"/>
    </location>
</feature>
<dbReference type="AlphaFoldDB" id="A0AAW0A0C7"/>
<feature type="transmembrane region" description="Helical" evidence="2">
    <location>
        <begin position="81"/>
        <end position="106"/>
    </location>
</feature>
<keyword evidence="2" id="KW-0472">Membrane</keyword>
<evidence type="ECO:0000313" key="4">
    <source>
        <dbReference type="EMBL" id="KAK6996939.1"/>
    </source>
</evidence>
<dbReference type="EMBL" id="JAWWNJ010000095">
    <property type="protein sequence ID" value="KAK6996939.1"/>
    <property type="molecule type" value="Genomic_DNA"/>
</dbReference>
<comment type="caution">
    <text evidence="4">The sequence shown here is derived from an EMBL/GenBank/DDBJ whole genome shotgun (WGS) entry which is preliminary data.</text>
</comment>
<evidence type="ECO:0000256" key="2">
    <source>
        <dbReference type="SAM" id="Phobius"/>
    </source>
</evidence>
<evidence type="ECO:0000313" key="5">
    <source>
        <dbReference type="Proteomes" id="UP001362999"/>
    </source>
</evidence>
<feature type="region of interest" description="Disordered" evidence="1">
    <location>
        <begin position="318"/>
        <end position="346"/>
    </location>
</feature>
<dbReference type="PANTHER" id="PTHR40465:SF1">
    <property type="entry name" value="DUF6534 DOMAIN-CONTAINING PROTEIN"/>
    <property type="match status" value="1"/>
</dbReference>